<keyword evidence="6" id="KW-0325">Glycoprotein</keyword>
<gene>
    <name evidence="9" type="ORF">POTOM_045833</name>
</gene>
<proteinExistence type="predicted"/>
<sequence>MPSPPSLYVHMPSGRSEQQPHRGEYSVQSACYYAKPLMIVFTSDSFLADNNFTGSIPDSLSSLTLLKAMSLNDNFLSGEIPDAFQALPGLVNLDLSNNNLSGQLPSSFIDLASLTTLRLQDNQLSGSLDVLQDLPLRDLNVENNLFSGPIPDKLLAIPNFRNDGNPFNTSSAPLPAPTSSSPSPPTPTPPLSGAPPSPSSRRTPGKQADGPSSSEKSSSGGKNKRVVWISIAGVLLFVILALALVLLIPRCSRRRWEDSRIFKRHQVGENPRDNGSLVQATNQNEKGKQLFNLNHLLPCKISLLLIADMF</sequence>
<evidence type="ECO:0000256" key="7">
    <source>
        <dbReference type="SAM" id="MobiDB-lite"/>
    </source>
</evidence>
<keyword evidence="3" id="KW-0732">Signal</keyword>
<dbReference type="PANTHER" id="PTHR48007">
    <property type="entry name" value="LEUCINE-RICH REPEAT RECEPTOR-LIKE PROTEIN KINASE PXC1"/>
    <property type="match status" value="1"/>
</dbReference>
<name>A0A8X7YIH3_POPTO</name>
<feature type="compositionally biased region" description="Low complexity" evidence="7">
    <location>
        <begin position="210"/>
        <end position="221"/>
    </location>
</feature>
<dbReference type="InterPro" id="IPR046959">
    <property type="entry name" value="PRK1-6/SRF4-like"/>
</dbReference>
<dbReference type="AlphaFoldDB" id="A0A8X7YIH3"/>
<reference evidence="9" key="1">
    <citation type="journal article" date="2020" name="bioRxiv">
        <title>Hybrid origin of Populus tomentosa Carr. identified through genome sequencing and phylogenomic analysis.</title>
        <authorList>
            <person name="An X."/>
            <person name="Gao K."/>
            <person name="Chen Z."/>
            <person name="Li J."/>
            <person name="Yang X."/>
            <person name="Yang X."/>
            <person name="Zhou J."/>
            <person name="Guo T."/>
            <person name="Zhao T."/>
            <person name="Huang S."/>
            <person name="Miao D."/>
            <person name="Khan W.U."/>
            <person name="Rao P."/>
            <person name="Ye M."/>
            <person name="Lei B."/>
            <person name="Liao W."/>
            <person name="Wang J."/>
            <person name="Ji L."/>
            <person name="Li Y."/>
            <person name="Guo B."/>
            <person name="Mustafa N.S."/>
            <person name="Li S."/>
            <person name="Yun Q."/>
            <person name="Keller S.R."/>
            <person name="Mao J."/>
            <person name="Zhang R."/>
            <person name="Strauss S.H."/>
        </authorList>
    </citation>
    <scope>NUCLEOTIDE SEQUENCE</scope>
    <source>
        <strain evidence="9">GM15</strain>
        <tissue evidence="9">Leaf</tissue>
    </source>
</reference>
<evidence type="ECO:0000256" key="4">
    <source>
        <dbReference type="ARBA" id="ARBA00022737"/>
    </source>
</evidence>
<feature type="compositionally biased region" description="Low complexity" evidence="7">
    <location>
        <begin position="169"/>
        <end position="181"/>
    </location>
</feature>
<evidence type="ECO:0000256" key="3">
    <source>
        <dbReference type="ARBA" id="ARBA00022729"/>
    </source>
</evidence>
<feature type="compositionally biased region" description="Pro residues" evidence="7">
    <location>
        <begin position="182"/>
        <end position="198"/>
    </location>
</feature>
<keyword evidence="8" id="KW-1133">Transmembrane helix</keyword>
<dbReference type="Pfam" id="PF13855">
    <property type="entry name" value="LRR_8"/>
    <property type="match status" value="1"/>
</dbReference>
<evidence type="ECO:0000256" key="2">
    <source>
        <dbReference type="ARBA" id="ARBA00022614"/>
    </source>
</evidence>
<comment type="caution">
    <text evidence="9">The sequence shown here is derived from an EMBL/GenBank/DDBJ whole genome shotgun (WGS) entry which is preliminary data.</text>
</comment>
<comment type="subcellular location">
    <subcellularLocation>
        <location evidence="1">Membrane</location>
    </subcellularLocation>
</comment>
<dbReference type="PROSITE" id="PS51450">
    <property type="entry name" value="LRR"/>
    <property type="match status" value="1"/>
</dbReference>
<dbReference type="Proteomes" id="UP000886885">
    <property type="component" value="Chromosome 13D"/>
</dbReference>
<dbReference type="EMBL" id="JAAWWB010000026">
    <property type="protein sequence ID" value="KAG6751306.1"/>
    <property type="molecule type" value="Genomic_DNA"/>
</dbReference>
<accession>A0A8X7YIH3</accession>
<keyword evidence="8" id="KW-0812">Transmembrane</keyword>
<protein>
    <submittedName>
        <fullName evidence="9">Uncharacterized protein</fullName>
    </submittedName>
</protein>
<evidence type="ECO:0000256" key="6">
    <source>
        <dbReference type="ARBA" id="ARBA00023180"/>
    </source>
</evidence>
<feature type="transmembrane region" description="Helical" evidence="8">
    <location>
        <begin position="226"/>
        <end position="248"/>
    </location>
</feature>
<dbReference type="InterPro" id="IPR001611">
    <property type="entry name" value="Leu-rich_rpt"/>
</dbReference>
<feature type="region of interest" description="Disordered" evidence="7">
    <location>
        <begin position="1"/>
        <end position="22"/>
    </location>
</feature>
<dbReference type="FunFam" id="3.80.10.10:FF:000041">
    <property type="entry name" value="LRR receptor-like serine/threonine-protein kinase ERECTA"/>
    <property type="match status" value="1"/>
</dbReference>
<evidence type="ECO:0000313" key="10">
    <source>
        <dbReference type="Proteomes" id="UP000886885"/>
    </source>
</evidence>
<organism evidence="9 10">
    <name type="scientific">Populus tomentosa</name>
    <name type="common">Chinese white poplar</name>
    <dbReference type="NCBI Taxonomy" id="118781"/>
    <lineage>
        <taxon>Eukaryota</taxon>
        <taxon>Viridiplantae</taxon>
        <taxon>Streptophyta</taxon>
        <taxon>Embryophyta</taxon>
        <taxon>Tracheophyta</taxon>
        <taxon>Spermatophyta</taxon>
        <taxon>Magnoliopsida</taxon>
        <taxon>eudicotyledons</taxon>
        <taxon>Gunneridae</taxon>
        <taxon>Pentapetalae</taxon>
        <taxon>rosids</taxon>
        <taxon>fabids</taxon>
        <taxon>Malpighiales</taxon>
        <taxon>Salicaceae</taxon>
        <taxon>Saliceae</taxon>
        <taxon>Populus</taxon>
    </lineage>
</organism>
<evidence type="ECO:0000256" key="1">
    <source>
        <dbReference type="ARBA" id="ARBA00004370"/>
    </source>
</evidence>
<evidence type="ECO:0000313" key="9">
    <source>
        <dbReference type="EMBL" id="KAG6751306.1"/>
    </source>
</evidence>
<dbReference type="PANTHER" id="PTHR48007:SF58">
    <property type="entry name" value="PROTEIN KINASE DOMAIN-CONTAINING PROTEIN"/>
    <property type="match status" value="1"/>
</dbReference>
<keyword evidence="2" id="KW-0433">Leucine-rich repeat</keyword>
<keyword evidence="4" id="KW-0677">Repeat</keyword>
<dbReference type="GO" id="GO:0016020">
    <property type="term" value="C:membrane"/>
    <property type="evidence" value="ECO:0007669"/>
    <property type="project" value="UniProtKB-SubCell"/>
</dbReference>
<evidence type="ECO:0000256" key="8">
    <source>
        <dbReference type="SAM" id="Phobius"/>
    </source>
</evidence>
<keyword evidence="5 8" id="KW-0472">Membrane</keyword>
<evidence type="ECO:0000256" key="5">
    <source>
        <dbReference type="ARBA" id="ARBA00023136"/>
    </source>
</evidence>
<feature type="region of interest" description="Disordered" evidence="7">
    <location>
        <begin position="166"/>
        <end position="221"/>
    </location>
</feature>
<dbReference type="OrthoDB" id="676979at2759"/>
<keyword evidence="10" id="KW-1185">Reference proteome</keyword>